<dbReference type="InterPro" id="IPR035965">
    <property type="entry name" value="PAS-like_dom_sf"/>
</dbReference>
<dbReference type="InterPro" id="IPR000014">
    <property type="entry name" value="PAS"/>
</dbReference>
<keyword evidence="3" id="KW-1185">Reference proteome</keyword>
<dbReference type="EMBL" id="SMLM01000001">
    <property type="protein sequence ID" value="TFZ07459.1"/>
    <property type="molecule type" value="Genomic_DNA"/>
</dbReference>
<dbReference type="PROSITE" id="PS50112">
    <property type="entry name" value="PAS"/>
    <property type="match status" value="1"/>
</dbReference>
<dbReference type="InterPro" id="IPR013656">
    <property type="entry name" value="PAS_4"/>
</dbReference>
<sequence>MILDEMLDAVILADPDGVIRLWNRGAEVIFGYSSAEAIGAPLDMIVPQRLKLAHSIGFRNAVRSGHLKTHGEVMTTRANHKYGCRLYVDFSFGLLKDEGGALLGVFAVGRDVTVRHMEQIAMAN</sequence>
<evidence type="ECO:0000313" key="2">
    <source>
        <dbReference type="EMBL" id="TFZ07459.1"/>
    </source>
</evidence>
<dbReference type="NCBIfam" id="TIGR00229">
    <property type="entry name" value="sensory_box"/>
    <property type="match status" value="1"/>
</dbReference>
<comment type="caution">
    <text evidence="2">The sequence shown here is derived from an EMBL/GenBank/DDBJ whole genome shotgun (WGS) entry which is preliminary data.</text>
</comment>
<dbReference type="Proteomes" id="UP000298180">
    <property type="component" value="Unassembled WGS sequence"/>
</dbReference>
<dbReference type="SMART" id="SM00091">
    <property type="entry name" value="PAS"/>
    <property type="match status" value="1"/>
</dbReference>
<accession>A0A4Z0CBN1</accession>
<reference evidence="2 3" key="1">
    <citation type="submission" date="2019-03" db="EMBL/GenBank/DDBJ databases">
        <title>Ramlibacter henchirensis DSM 14656, whole genome shotgun sequence.</title>
        <authorList>
            <person name="Zhang X."/>
            <person name="Feng G."/>
            <person name="Zhu H."/>
        </authorList>
    </citation>
    <scope>NUCLEOTIDE SEQUENCE [LARGE SCALE GENOMIC DNA]</scope>
    <source>
        <strain evidence="2 3">DSM 14656</strain>
    </source>
</reference>
<proteinExistence type="predicted"/>
<dbReference type="AlphaFoldDB" id="A0A4Z0CBN1"/>
<organism evidence="2 3">
    <name type="scientific">Ramlibacter henchirensis</name>
    <dbReference type="NCBI Taxonomy" id="204072"/>
    <lineage>
        <taxon>Bacteria</taxon>
        <taxon>Pseudomonadati</taxon>
        <taxon>Pseudomonadota</taxon>
        <taxon>Betaproteobacteria</taxon>
        <taxon>Burkholderiales</taxon>
        <taxon>Comamonadaceae</taxon>
        <taxon>Ramlibacter</taxon>
    </lineage>
</organism>
<evidence type="ECO:0000259" key="1">
    <source>
        <dbReference type="PROSITE" id="PS50112"/>
    </source>
</evidence>
<name>A0A4Z0CBN1_9BURK</name>
<dbReference type="SUPFAM" id="SSF55785">
    <property type="entry name" value="PYP-like sensor domain (PAS domain)"/>
    <property type="match status" value="1"/>
</dbReference>
<protein>
    <submittedName>
        <fullName evidence="2">PAS domain S-box protein</fullName>
    </submittedName>
</protein>
<feature type="domain" description="PAS" evidence="1">
    <location>
        <begin position="1"/>
        <end position="65"/>
    </location>
</feature>
<dbReference type="CDD" id="cd00130">
    <property type="entry name" value="PAS"/>
    <property type="match status" value="1"/>
</dbReference>
<evidence type="ECO:0000313" key="3">
    <source>
        <dbReference type="Proteomes" id="UP000298180"/>
    </source>
</evidence>
<dbReference type="OrthoDB" id="9810730at2"/>
<dbReference type="Gene3D" id="3.30.450.20">
    <property type="entry name" value="PAS domain"/>
    <property type="match status" value="1"/>
</dbReference>
<dbReference type="Pfam" id="PF08448">
    <property type="entry name" value="PAS_4"/>
    <property type="match status" value="1"/>
</dbReference>
<gene>
    <name evidence="2" type="ORF">EZ313_02735</name>
</gene>